<dbReference type="InterPro" id="IPR049996">
    <property type="entry name" value="Slr7037-like"/>
</dbReference>
<sequence length="1223" mass="140014">MPSNRFTPTSRNNPCPICEKTDGACRILTDDTIFCHSFEDARKGEKINGFVCVKAATGHTATFRPDNSAEWSEEQKQQWQEQQKRNNQLAKKEQQRKRERSLSAQARHEHYSKILAQLSLKGDTVADLQKRGFSQEEIDNCGFKSVIKSQPLAAQIDSKLPGINKDGQSLVIVDEGYVCPMRDFDGHIVAMQLRLHNPIDGNRYRWVSSDRQTLALVVEGKLENPLAVFHPINKPVRIAIAEGTGTKPFLASRRLNQIVIGAAGGQHASSPELLKEYLERAYRVVGGERVVTLYPDAGDVQNKSVTQRWQKICELLSELGWKFCFAWWGQLTKDDCDIDELNNYDSIEYISGEEFFSIAKLGIKNAELKKQQEEKRLEKQSEFERLAATRSLLTAITEKPYKVVNVPHMKEVLPSLIEPGTVNIIISDTGTGKSESVIPLAKSAKAIYSWHNRISLGRMMSSTLEINYKDDVSRLNKKKAAFCAPSAYQFSPQELATNQGILLLDECDQVFDFLFSSLCNKDGIRPLLLSTLEAHMEAAVTGKGIVLCMSADITQKEIDHIKALAPDNVPVRLIVNQYRPKRPTIYHDPSPSPEALIGKLVEKLKERVPCFVLDDMKNGIRGCKSIAEYIRVHHPEIAELVLEIHADNTSDPRVESFFKNPDEESKKYLLIICSPSVVSGVSLKNQRFINGVFGFCQGILMDKEIKQFLNRVRGAKEIYLWIAEEGFPVKGISHEIISPKDIKEYYQRNYTANSKHVLSFKSEYEPIKGEWSSPHFELFCKNLSYRIITMRYLRQFTLEHLQEIGYTIEDINFVPEGGTKAIKDNLKTTWQRIEIAEAEAIAVARFLSEAEMEAIEFSQEVIPPEILPAYRKTKLRDLFGDELIQATVYEKSGRIFNGYAAMALKNVRDNYRKQLEAYYLFTQDYSESVKRDVAIESKQQKRGYGRFAGDVRWETRKYKRREWLGMREFLNPERWWEPQDYQNLVNKAKTHPDKIKEILGFSVENITDGQIFGDLFKQIGLSFQTKEVEGQKWKLRKIKTEDWQYCQLYLKHKETMKAKQPVEVPVEAPVEVPMGFTRESLAEGLLEVENKEMYEDLVEGVNETVVNAAFELLSSVQRARLKKAIASTMEQPQETIIQQSIFNQQKSELVELVDRNIQQYSPSCDLNQLSLVTLWSQRLNEAVRIGKEVARSLYCQLPPKILNEVWQGLSYEIQLRYMELFGT</sequence>
<proteinExistence type="predicted"/>
<evidence type="ECO:0000256" key="2">
    <source>
        <dbReference type="SAM" id="MobiDB-lite"/>
    </source>
</evidence>
<dbReference type="STRING" id="1479485.DA73_0201745"/>
<dbReference type="AlphaFoldDB" id="A0A0C1R8D7"/>
<gene>
    <name evidence="3" type="ORF">DA73_0201745</name>
</gene>
<accession>A0A0C1R8D7</accession>
<evidence type="ECO:0000256" key="1">
    <source>
        <dbReference type="SAM" id="Coils"/>
    </source>
</evidence>
<dbReference type="EMBL" id="JHEG02000002">
    <property type="protein sequence ID" value="KIE13834.1"/>
    <property type="molecule type" value="Genomic_DNA"/>
</dbReference>
<name>A0A0C1R8D7_9CYAN</name>
<comment type="caution">
    <text evidence="3">The sequence shown here is derived from an EMBL/GenBank/DDBJ whole genome shotgun (WGS) entry which is preliminary data.</text>
</comment>
<evidence type="ECO:0008006" key="4">
    <source>
        <dbReference type="Google" id="ProtNLM"/>
    </source>
</evidence>
<organism evidence="3">
    <name type="scientific">Tolypothrix bouteillei VB521301</name>
    <dbReference type="NCBI Taxonomy" id="1479485"/>
    <lineage>
        <taxon>Bacteria</taxon>
        <taxon>Bacillati</taxon>
        <taxon>Cyanobacteriota</taxon>
        <taxon>Cyanophyceae</taxon>
        <taxon>Nostocales</taxon>
        <taxon>Tolypothrichaceae</taxon>
        <taxon>Tolypothrix</taxon>
    </lineage>
</organism>
<dbReference type="NCBIfam" id="NF042913">
    <property type="entry name" value="CyRepA1"/>
    <property type="match status" value="1"/>
</dbReference>
<protein>
    <recommendedName>
        <fullName evidence="4">Replication origin-binding protein domain-containing protein</fullName>
    </recommendedName>
</protein>
<dbReference type="OrthoDB" id="473036at2"/>
<evidence type="ECO:0000313" key="3">
    <source>
        <dbReference type="EMBL" id="KIE13834.1"/>
    </source>
</evidence>
<reference evidence="3" key="1">
    <citation type="journal article" date="2015" name="Genome Announc.">
        <title>Draft Genome Sequence of Tolypothrix boutellei Strain VB521301.</title>
        <authorList>
            <person name="Chandrababunaidu M.M."/>
            <person name="Singh D."/>
            <person name="Sen D."/>
            <person name="Bhan S."/>
            <person name="Das S."/>
            <person name="Gupta A."/>
            <person name="Adhikary S.P."/>
            <person name="Tripathy S."/>
        </authorList>
    </citation>
    <scope>NUCLEOTIDE SEQUENCE</scope>
    <source>
        <strain evidence="3">VB521301</strain>
    </source>
</reference>
<keyword evidence="1" id="KW-0175">Coiled coil</keyword>
<feature type="coiled-coil region" evidence="1">
    <location>
        <begin position="358"/>
        <end position="389"/>
    </location>
</feature>
<feature type="region of interest" description="Disordered" evidence="2">
    <location>
        <begin position="63"/>
        <end position="106"/>
    </location>
</feature>